<feature type="transmembrane region" description="Helical" evidence="1">
    <location>
        <begin position="69"/>
        <end position="89"/>
    </location>
</feature>
<name>A0A6L8MS81_9BURK</name>
<feature type="transmembrane region" description="Helical" evidence="1">
    <location>
        <begin position="412"/>
        <end position="437"/>
    </location>
</feature>
<feature type="transmembrane region" description="Helical" evidence="1">
    <location>
        <begin position="101"/>
        <end position="118"/>
    </location>
</feature>
<feature type="transmembrane region" description="Helical" evidence="1">
    <location>
        <begin position="342"/>
        <end position="363"/>
    </location>
</feature>
<dbReference type="AlphaFoldDB" id="A0A6L8MS81"/>
<feature type="transmembrane region" description="Helical" evidence="1">
    <location>
        <begin position="124"/>
        <end position="144"/>
    </location>
</feature>
<dbReference type="Proteomes" id="UP000474565">
    <property type="component" value="Unassembled WGS sequence"/>
</dbReference>
<feature type="transmembrane region" description="Helical" evidence="1">
    <location>
        <begin position="266"/>
        <end position="287"/>
    </location>
</feature>
<keyword evidence="1" id="KW-0812">Transmembrane</keyword>
<reference evidence="2 3" key="1">
    <citation type="submission" date="2019-12" db="EMBL/GenBank/DDBJ databases">
        <title>Novel species isolated from a subtropical stream in China.</title>
        <authorList>
            <person name="Lu H."/>
        </authorList>
    </citation>
    <scope>NUCLEOTIDE SEQUENCE [LARGE SCALE GENOMIC DNA]</scope>
    <source>
        <strain evidence="2 3">FT50W</strain>
    </source>
</reference>
<dbReference type="RefSeq" id="WP_161021339.1">
    <property type="nucleotide sequence ID" value="NZ_WWCP01000043.1"/>
</dbReference>
<dbReference type="EMBL" id="WWCP01000043">
    <property type="protein sequence ID" value="MYM84931.1"/>
    <property type="molecule type" value="Genomic_DNA"/>
</dbReference>
<keyword evidence="1" id="KW-1133">Transmembrane helix</keyword>
<feature type="transmembrane region" description="Helical" evidence="1">
    <location>
        <begin position="215"/>
        <end position="235"/>
    </location>
</feature>
<feature type="transmembrane region" description="Helical" evidence="1">
    <location>
        <begin position="443"/>
        <end position="462"/>
    </location>
</feature>
<feature type="transmembrane region" description="Helical" evidence="1">
    <location>
        <begin position="31"/>
        <end position="49"/>
    </location>
</feature>
<evidence type="ECO:0000313" key="3">
    <source>
        <dbReference type="Proteomes" id="UP000474565"/>
    </source>
</evidence>
<feature type="transmembrane region" description="Helical" evidence="1">
    <location>
        <begin position="501"/>
        <end position="522"/>
    </location>
</feature>
<gene>
    <name evidence="2" type="ORF">GTP44_23665</name>
</gene>
<protein>
    <submittedName>
        <fullName evidence="2">Uncharacterized protein</fullName>
    </submittedName>
</protein>
<feature type="transmembrane region" description="Helical" evidence="1">
    <location>
        <begin position="189"/>
        <end position="208"/>
    </location>
</feature>
<sequence>MTAAFTPHGGAALKVLLLTEVRLRMRRPGTLVAVLALIGLTWLMVGDPARGDAMIVSDGARVAYTSTSLAMGSAALTGLFFGLAGFYLARGRMGEDVRSGIGAVLAATPLTSAWFLLGRWLGNVAYLCGLLLIFLATMLVLHVLRGDGPVQPTMYLQTYALVLLPLVFFTASMVLLFDAWPPLMGKGGDVLYFFVWVAQLSVGAVSAGERGVWHPLLLVDFSGLGAIIGAIQQVLPSQGLVIGGGTFDPALATRVLPDALWSPAMVWTRLGSAMLALLPLLPALLLFHRFSPDRVKARAARGGWSPLALLNRWLRPFARLVRPLFGLAARLPGVAGQALTQLALTLVVNPVAVLAVLALFVAGCVVGSAQLGTVVCVAVLLWGVLISDISVRDTQYDVEALNAAAPGGRVRAYVAQWLAAVALALLFTAPALLRWLAQAPLRALALLAGVLALSAAAALLGNWSRSARLFLGLFLFGMYVATQAVSVPWCDVAGFNGAATPVSVAAYALAAVLLFACGIATLQQRLARK</sequence>
<feature type="transmembrane region" description="Helical" evidence="1">
    <location>
        <begin position="469"/>
        <end position="489"/>
    </location>
</feature>
<evidence type="ECO:0000256" key="1">
    <source>
        <dbReference type="SAM" id="Phobius"/>
    </source>
</evidence>
<proteinExistence type="predicted"/>
<comment type="caution">
    <text evidence="2">The sequence shown here is derived from an EMBL/GenBank/DDBJ whole genome shotgun (WGS) entry which is preliminary data.</text>
</comment>
<evidence type="ECO:0000313" key="2">
    <source>
        <dbReference type="EMBL" id="MYM84931.1"/>
    </source>
</evidence>
<accession>A0A6L8MS81</accession>
<feature type="transmembrane region" description="Helical" evidence="1">
    <location>
        <begin position="369"/>
        <end position="391"/>
    </location>
</feature>
<feature type="transmembrane region" description="Helical" evidence="1">
    <location>
        <begin position="156"/>
        <end position="177"/>
    </location>
</feature>
<organism evidence="2 3">
    <name type="scientific">Duganella lactea</name>
    <dbReference type="NCBI Taxonomy" id="2692173"/>
    <lineage>
        <taxon>Bacteria</taxon>
        <taxon>Pseudomonadati</taxon>
        <taxon>Pseudomonadota</taxon>
        <taxon>Betaproteobacteria</taxon>
        <taxon>Burkholderiales</taxon>
        <taxon>Oxalobacteraceae</taxon>
        <taxon>Telluria group</taxon>
        <taxon>Duganella</taxon>
    </lineage>
</organism>
<keyword evidence="1" id="KW-0472">Membrane</keyword>